<evidence type="ECO:0000256" key="9">
    <source>
        <dbReference type="PIRSR" id="PIRSR602401-1"/>
    </source>
</evidence>
<evidence type="ECO:0000256" key="4">
    <source>
        <dbReference type="ARBA" id="ARBA00022617"/>
    </source>
</evidence>
<evidence type="ECO:0000256" key="2">
    <source>
        <dbReference type="ARBA" id="ARBA00004685"/>
    </source>
</evidence>
<evidence type="ECO:0000313" key="11">
    <source>
        <dbReference type="EMBL" id="KAH7316957.1"/>
    </source>
</evidence>
<comment type="cofactor">
    <cofactor evidence="1 9">
        <name>heme</name>
        <dbReference type="ChEBI" id="CHEBI:30413"/>
    </cofactor>
</comment>
<comment type="similarity">
    <text evidence="3">Belongs to the cytochrome P450 family.</text>
</comment>
<evidence type="ECO:0000256" key="8">
    <source>
        <dbReference type="ARBA" id="ARBA00023033"/>
    </source>
</evidence>
<evidence type="ECO:0000256" key="7">
    <source>
        <dbReference type="ARBA" id="ARBA00023004"/>
    </source>
</evidence>
<dbReference type="AlphaFoldDB" id="A0A8K0SKU9"/>
<dbReference type="PRINTS" id="PR00463">
    <property type="entry name" value="EP450I"/>
</dbReference>
<keyword evidence="12" id="KW-1185">Reference proteome</keyword>
<dbReference type="Pfam" id="PF00067">
    <property type="entry name" value="p450"/>
    <property type="match status" value="1"/>
</dbReference>
<evidence type="ECO:0000256" key="3">
    <source>
        <dbReference type="ARBA" id="ARBA00010617"/>
    </source>
</evidence>
<dbReference type="Proteomes" id="UP000813444">
    <property type="component" value="Unassembled WGS sequence"/>
</dbReference>
<reference evidence="11" key="1">
    <citation type="journal article" date="2021" name="Nat. Commun.">
        <title>Genetic determinants of endophytism in the Arabidopsis root mycobiome.</title>
        <authorList>
            <person name="Mesny F."/>
            <person name="Miyauchi S."/>
            <person name="Thiergart T."/>
            <person name="Pickel B."/>
            <person name="Atanasova L."/>
            <person name="Karlsson M."/>
            <person name="Huettel B."/>
            <person name="Barry K.W."/>
            <person name="Haridas S."/>
            <person name="Chen C."/>
            <person name="Bauer D."/>
            <person name="Andreopoulos W."/>
            <person name="Pangilinan J."/>
            <person name="LaButti K."/>
            <person name="Riley R."/>
            <person name="Lipzen A."/>
            <person name="Clum A."/>
            <person name="Drula E."/>
            <person name="Henrissat B."/>
            <person name="Kohler A."/>
            <person name="Grigoriev I.V."/>
            <person name="Martin F.M."/>
            <person name="Hacquard S."/>
        </authorList>
    </citation>
    <scope>NUCLEOTIDE SEQUENCE</scope>
    <source>
        <strain evidence="11">MPI-CAGE-CH-0235</strain>
    </source>
</reference>
<dbReference type="GO" id="GO:0005506">
    <property type="term" value="F:iron ion binding"/>
    <property type="evidence" value="ECO:0007669"/>
    <property type="project" value="InterPro"/>
</dbReference>
<keyword evidence="4 9" id="KW-0349">Heme</keyword>
<keyword evidence="5 9" id="KW-0479">Metal-binding</keyword>
<evidence type="ECO:0000256" key="5">
    <source>
        <dbReference type="ARBA" id="ARBA00022723"/>
    </source>
</evidence>
<sequence>MSSIMYAAIYYGQQNLHYLLFIFLAGVIYVGATVFYRLYLSPLSKFPGPKIAAATRLYETYFQLLRGGTFTWHIETLHDQYGPVVRISPWEIHVKDPDFYHVLYAGPGKHRNKDPWFSFIAYPLSLFSTASHELHRPRRRVLAEFFKKKSVYELEPLIKDNLRKLCHHFSTVISGSTVIELHAAFYSFAVDVLSQYAFGTSDGFHYLDMHEVPDTWKMRMTSLFGFCRINRHFPMLVVGARLIPTLAAWFVPPLAHVFQMEKDVKKCVHRVRQSYRQSGDKQSSNVPELESHLPKTIYPSILANPDVPESEKELRRLEDDAIFLLMAGTDAPGQVLAITAFHVLNNPRVLQRLREELSSAIPDPSTLPDLVDLERLPYLSAVIKEGFRLSSVVTTRLPRSAPDEDLYYGDWIIPAGTFVSMSTYFILRDPNIFPQPSKFIPERWELCPTELQRLEKYLLPASKGTLGCLGQNLAWAWMYHVLAALFRRFEMKLYQTEERHAEMARDNFIGQTEAGMNNIKVTVLEECSL</sequence>
<gene>
    <name evidence="11" type="ORF">B0I35DRAFT_375434</name>
</gene>
<comment type="pathway">
    <text evidence="2">Mycotoxin biosynthesis.</text>
</comment>
<evidence type="ECO:0000256" key="10">
    <source>
        <dbReference type="SAM" id="Phobius"/>
    </source>
</evidence>
<dbReference type="SUPFAM" id="SSF48264">
    <property type="entry name" value="Cytochrome P450"/>
    <property type="match status" value="1"/>
</dbReference>
<evidence type="ECO:0000256" key="1">
    <source>
        <dbReference type="ARBA" id="ARBA00001971"/>
    </source>
</evidence>
<dbReference type="CDD" id="cd11062">
    <property type="entry name" value="CYP58-like"/>
    <property type="match status" value="1"/>
</dbReference>
<name>A0A8K0SKU9_9HYPO</name>
<proteinExistence type="inferred from homology"/>
<feature type="transmembrane region" description="Helical" evidence="10">
    <location>
        <begin position="20"/>
        <end position="40"/>
    </location>
</feature>
<keyword evidence="6" id="KW-0560">Oxidoreductase</keyword>
<keyword evidence="8" id="KW-0503">Monooxygenase</keyword>
<evidence type="ECO:0000256" key="6">
    <source>
        <dbReference type="ARBA" id="ARBA00023002"/>
    </source>
</evidence>
<comment type="caution">
    <text evidence="11">The sequence shown here is derived from an EMBL/GenBank/DDBJ whole genome shotgun (WGS) entry which is preliminary data.</text>
</comment>
<dbReference type="InterPro" id="IPR050121">
    <property type="entry name" value="Cytochrome_P450_monoxygenase"/>
</dbReference>
<accession>A0A8K0SKU9</accession>
<dbReference type="GO" id="GO:0020037">
    <property type="term" value="F:heme binding"/>
    <property type="evidence" value="ECO:0007669"/>
    <property type="project" value="InterPro"/>
</dbReference>
<dbReference type="InterPro" id="IPR001128">
    <property type="entry name" value="Cyt_P450"/>
</dbReference>
<dbReference type="OrthoDB" id="3945418at2759"/>
<dbReference type="GO" id="GO:0016705">
    <property type="term" value="F:oxidoreductase activity, acting on paired donors, with incorporation or reduction of molecular oxygen"/>
    <property type="evidence" value="ECO:0007669"/>
    <property type="project" value="InterPro"/>
</dbReference>
<dbReference type="GO" id="GO:0004497">
    <property type="term" value="F:monooxygenase activity"/>
    <property type="evidence" value="ECO:0007669"/>
    <property type="project" value="UniProtKB-KW"/>
</dbReference>
<dbReference type="Gene3D" id="1.10.630.10">
    <property type="entry name" value="Cytochrome P450"/>
    <property type="match status" value="1"/>
</dbReference>
<dbReference type="InterPro" id="IPR036396">
    <property type="entry name" value="Cyt_P450_sf"/>
</dbReference>
<keyword evidence="10" id="KW-1133">Transmembrane helix</keyword>
<keyword evidence="10" id="KW-0812">Transmembrane</keyword>
<feature type="binding site" description="axial binding residue" evidence="9">
    <location>
        <position position="468"/>
    </location>
    <ligand>
        <name>heme</name>
        <dbReference type="ChEBI" id="CHEBI:30413"/>
    </ligand>
    <ligandPart>
        <name>Fe</name>
        <dbReference type="ChEBI" id="CHEBI:18248"/>
    </ligandPart>
</feature>
<dbReference type="PANTHER" id="PTHR24305">
    <property type="entry name" value="CYTOCHROME P450"/>
    <property type="match status" value="1"/>
</dbReference>
<dbReference type="PANTHER" id="PTHR24305:SF157">
    <property type="entry name" value="N-ACETYLTRYPTOPHAN 6-HYDROXYLASE IVOC-RELATED"/>
    <property type="match status" value="1"/>
</dbReference>
<keyword evidence="10" id="KW-0472">Membrane</keyword>
<organism evidence="11 12">
    <name type="scientific">Stachybotrys elegans</name>
    <dbReference type="NCBI Taxonomy" id="80388"/>
    <lineage>
        <taxon>Eukaryota</taxon>
        <taxon>Fungi</taxon>
        <taxon>Dikarya</taxon>
        <taxon>Ascomycota</taxon>
        <taxon>Pezizomycotina</taxon>
        <taxon>Sordariomycetes</taxon>
        <taxon>Hypocreomycetidae</taxon>
        <taxon>Hypocreales</taxon>
        <taxon>Stachybotryaceae</taxon>
        <taxon>Stachybotrys</taxon>
    </lineage>
</organism>
<protein>
    <submittedName>
        <fullName evidence="11">Cytochrome P450</fullName>
    </submittedName>
</protein>
<dbReference type="InterPro" id="IPR002401">
    <property type="entry name" value="Cyt_P450_E_grp-I"/>
</dbReference>
<evidence type="ECO:0000313" key="12">
    <source>
        <dbReference type="Proteomes" id="UP000813444"/>
    </source>
</evidence>
<dbReference type="EMBL" id="JAGPNK010000008">
    <property type="protein sequence ID" value="KAH7316957.1"/>
    <property type="molecule type" value="Genomic_DNA"/>
</dbReference>
<keyword evidence="7 9" id="KW-0408">Iron</keyword>